<feature type="compositionally biased region" description="Basic and acidic residues" evidence="2">
    <location>
        <begin position="206"/>
        <end position="223"/>
    </location>
</feature>
<feature type="compositionally biased region" description="Basic residues" evidence="2">
    <location>
        <begin position="891"/>
        <end position="901"/>
    </location>
</feature>
<dbReference type="VEuPathDB" id="TriTrypDB:LDHU3_35.1130"/>
<evidence type="ECO:0000256" key="1">
    <source>
        <dbReference type="SAM" id="Coils"/>
    </source>
</evidence>
<feature type="region of interest" description="Disordered" evidence="2">
    <location>
        <begin position="1138"/>
        <end position="1178"/>
    </location>
</feature>
<feature type="compositionally biased region" description="Low complexity" evidence="2">
    <location>
        <begin position="1163"/>
        <end position="1178"/>
    </location>
</feature>
<feature type="region of interest" description="Disordered" evidence="2">
    <location>
        <begin position="1478"/>
        <end position="1499"/>
    </location>
</feature>
<evidence type="ECO:0000313" key="4">
    <source>
        <dbReference type="Proteomes" id="UP000318447"/>
    </source>
</evidence>
<feature type="compositionally biased region" description="Low complexity" evidence="2">
    <location>
        <begin position="913"/>
        <end position="924"/>
    </location>
</feature>
<dbReference type="VEuPathDB" id="TriTrypDB:LDHU3_35.1140"/>
<feature type="compositionally biased region" description="Low complexity" evidence="2">
    <location>
        <begin position="1291"/>
        <end position="1302"/>
    </location>
</feature>
<dbReference type="VEuPathDB" id="TriTrypDB:LdBPK_350930.1"/>
<feature type="compositionally biased region" description="Low complexity" evidence="2">
    <location>
        <begin position="2698"/>
        <end position="2713"/>
    </location>
</feature>
<dbReference type="EMBL" id="RHLC01000003">
    <property type="protein sequence ID" value="TPP44368.1"/>
    <property type="molecule type" value="Genomic_DNA"/>
</dbReference>
<feature type="compositionally biased region" description="Low complexity" evidence="2">
    <location>
        <begin position="52"/>
        <end position="105"/>
    </location>
</feature>
<feature type="compositionally biased region" description="Polar residues" evidence="2">
    <location>
        <begin position="2385"/>
        <end position="2414"/>
    </location>
</feature>
<evidence type="ECO:0008006" key="5">
    <source>
        <dbReference type="Google" id="ProtNLM"/>
    </source>
</evidence>
<feature type="region of interest" description="Disordered" evidence="2">
    <location>
        <begin position="2347"/>
        <end position="2455"/>
    </location>
</feature>
<feature type="compositionally biased region" description="Low complexity" evidence="2">
    <location>
        <begin position="265"/>
        <end position="288"/>
    </location>
</feature>
<reference evidence="4" key="1">
    <citation type="submission" date="2019-02" db="EMBL/GenBank/DDBJ databases">
        <title>FDA dAtabase for Regulatory Grade micrObial Sequences (FDA-ARGOS): Supporting development and validation of Infectious Disease Dx tests.</title>
        <authorList>
            <person name="Duncan R."/>
            <person name="Fisher C."/>
            <person name="Tallon L."/>
            <person name="Sadzewicz L."/>
            <person name="Sengamalay N."/>
            <person name="Ott S."/>
            <person name="Godinez A."/>
            <person name="Nagaraj S."/>
            <person name="Vavikolanu K."/>
            <person name="Nadendla S."/>
            <person name="Aluvathingal J."/>
            <person name="Sichtig H."/>
        </authorList>
    </citation>
    <scope>NUCLEOTIDE SEQUENCE [LARGE SCALE GENOMIC DNA]</scope>
    <source>
        <strain evidence="4">FDAARGOS_361</strain>
    </source>
</reference>
<feature type="compositionally biased region" description="Polar residues" evidence="2">
    <location>
        <begin position="2433"/>
        <end position="2447"/>
    </location>
</feature>
<feature type="region of interest" description="Disordered" evidence="2">
    <location>
        <begin position="823"/>
        <end position="924"/>
    </location>
</feature>
<feature type="compositionally biased region" description="Polar residues" evidence="2">
    <location>
        <begin position="788"/>
        <end position="803"/>
    </location>
</feature>
<feature type="region of interest" description="Disordered" evidence="2">
    <location>
        <begin position="2618"/>
        <end position="2658"/>
    </location>
</feature>
<feature type="compositionally biased region" description="Basic and acidic residues" evidence="2">
    <location>
        <begin position="575"/>
        <end position="584"/>
    </location>
</feature>
<dbReference type="VEuPathDB" id="TriTrypDB:LdCL_350014200"/>
<feature type="compositionally biased region" description="Low complexity" evidence="2">
    <location>
        <begin position="175"/>
        <end position="205"/>
    </location>
</feature>
<feature type="region of interest" description="Disordered" evidence="2">
    <location>
        <begin position="1700"/>
        <end position="1738"/>
    </location>
</feature>
<sequence length="2750" mass="289666">MKNVQGRSLRECRPSPHAQRQGARPPPFTSKTRTRTFSKEQPRKGRDARRQSSSPHGTPSPSSPAPLAAACPSQKAQAAAATLTGGNASGAPAALATSSPTLLAADDSEAKDGMRRPTSRRPNSTPAEVSPGAGDETAQRKGPTWQQSAGDRSAPPAARSRIGRHLAPPRRKCRAASASASPSHASSSPSASDMQSTSSRTCSSSSDRDARGVYRSLQRDSQRNRGRGATPATAAHPSASSATTKGSKKSWRASQQQRKQHRVVAGGAYSSTSSISSSSATSPDGTATKSARTSSDSWLSRRCASQNDEGNAFLSPPTSTSVEPICAFTDVLPRDVYLRICGFLTEADCCTLLEVSLCMHAAITSADSIVWRHMCVNTWMYKQGFQTFIQHVRALEVLARQEELEVQALQQHMLLLREQGIVFGESDVSATCDCTTVLIRRRQHERARWMAAAAAGAAASTLHQPTLSQESQAQHHHSIYATTQWKHLWCSSETANTRGTVGRTIITEAGLPLDGNHGHFKDITKPSQTHPPSHHSADDSAAPLRPGGSDAGEKAYSDTGCSPLPPPPSSSHADASAEPREKARGGSSAALRSTTVLVTAGAVAALSPAVCCPRLTAIVTITDTMVRHGSNSSRHAAGTAAATARNGASPLASVDGSVAAVEVRARLAAAAAGTALSCTANAAAGGGISTYFYQTATYEAIKSTTPVLEAQHIAPSMVPFKLGGRQTPSVSGAEAVVIQSRGTAQRNPHQPRGSEVHACEASAAGALAQPASPLDSGSDAAQRMVSASPKTGSASQQLTTRTAPSLRDGDELADEAALREWDELEASSLGSSSGTIYEEDADASREGDREEGYSDGNGASVISDDTEGRSERSTNEDEDEGEGSTDSSDYRHRRRRSRKLWRTQSRYDSDEGATAASSTTASVVSQADNKLIADSSSKSSSGKRVLPRVRRSGHPYASLGISVGALVPSSSRLAILAERRVAKALEKRYEGIEEAMVITRSKSVLIHTLERQTHAHLPRLLAAAQRQHRLMMNTLPAAAAAHHADPSLVSPTVALHRGAPDFSEVASAPTARAIILIGAGSSGFSGCGASTTLPAAASLAAPPASHLLSSLDNSFATVAAAALAVPASPLYQLARSSSSNALTSSNGERGGGLSGMLPCQGNPHSSPPSTSTASLAADTVGNGGGVATAPRAPLQGLLARHRMAATAVAAVGDNGFAFFMSRREAQRVKITLQDLIEGMWVVCFRSSGRTHPIRFVGQHQVFVYPPLPTTEEEEEQRLQQNGLESSEAGHATTTADATSATSAAPPLPFHILQGGAQLVVHQFPPMKVMRRNGAAPGNAAAGGTPAAVAPVSSANAPAAAAVTPAMMAERRFAAEPQATLRKLRLRMLSSAAHGAATFEAMPYGDVMGDFAAAGCAVDGEHNRGSGRGFGCRDCTSYDSHGASAVSSTATTNDVRRVIAQGLGFCAAYMKEALGQLPVRPEEEHTSEEEGATTRRGCNTAPSRAKTRRFFYGPLTQREYEAQQRRELCFAPGGAGDVLNDWGWTITSQYVKIFSLDITAPLYVKRLQRVADHEKSPETPSIMNTTVDLHGTIDAVSDDAYTLDRLLCQGVFPLRQRTGVAPTLAEARLCAAVCALLIGDTAAQSARPQENMRATSATTTGGGYSAASLRSAAFSPPIVHTEAPSCPCRVYFEQQQREVESRRLSLSRRSSQEDDDKESHAGHAATISSASGSDDESKDCAVHLSATMSHLPARLKDVSRDVDNTGSSGGLAVAPRILMETHNAISVVAAKAVLLESAWHAIYQMSLLTLLSAAPSMAAPLPLPPPDVLRMHPAEALLLLYQCAQRCFVSGIIMATSVGLPASSVRGGSSSPQGDVSAQSLSALDVLRGLAGGLLCVVEGVIGTAAPQLWPRATTAAPVKQAVEDIMGDALRLRFGLFHTIFVILTTEDGSRAALENLATVCGELLACLQRLTFWHQKGLVSSESSSRSFSLAQRSDGDTHLPEGDEQGMISSKEASGEAADAVAAEKLPSSSTSVDANPIDAAHEALTQAFALLDVPHTTAGGVGDVIDGKAMTVLMEDISVLCCVAALVGSFARLVHTREMLASVAADALLSASKLAFPSSQLSSSPLLSLHHNSLLLDCHVYPCLQRLQSSIRGDCSVQARHLIALWWLLRAETVRHWVWAATSGPSHVQGCSTLDTAEELHSTEGSALHVLGVNITLYEDLKRDAQPIQKQQRQHWPQWLKDASRAAVRASDVANEFLGLTLIQAWSSASSPLVKKSPSPVMSDASMAAPLRWRLPASSAPPLSPQTPGAFLPLPWIRLWLLLCPPLFRISPADVVALRQRVQRQPQHGEEEAPRAFGVPTTANRGAVPVETKRSLAVATNKMRSIQARQASPKSTHQLGSRAQPKATQRTAGALTSLGLASPRIGSRNRGGSVTGATASPSDNQGKEAQLQRRLQLSKEPLCFWLRWCLLFTPSPLVQPRSIDSDVPRKSSSTLLLSALEYVVIGLRRPMAAWIQGPQRSAAPSTELVCLLQHAFPLYTPANVVTALKVQAQLFLEREVDLQHGVATETQAAAAPLPMRETLEGFTFAPYSFAAALAALQDVVKHSKHSQVAAVRSIPPHEQDVSRAATSESLSAADPPHSKPKQLVPSPPYVESRSCSVVGAATVATVTQSTQHSGTRRSPLVPARVLSRRVAGTSAKSSATGTATGEGDWGKVEKAAKSAAADGMEPGTADSTTAESARRTSAI</sequence>
<feature type="compositionally biased region" description="Low complexity" evidence="2">
    <location>
        <begin position="229"/>
        <end position="245"/>
    </location>
</feature>
<accession>A0A504X960</accession>
<dbReference type="VEuPathDB" id="TriTrypDB:LdBPK_350940.1"/>
<proteinExistence type="predicted"/>
<feature type="region of interest" description="Disordered" evidence="2">
    <location>
        <begin position="2695"/>
        <end position="2750"/>
    </location>
</feature>
<feature type="compositionally biased region" description="Basic and acidic residues" evidence="2">
    <location>
        <begin position="37"/>
        <end position="50"/>
    </location>
</feature>
<feature type="region of interest" description="Disordered" evidence="2">
    <location>
        <begin position="1270"/>
        <end position="1302"/>
    </location>
</feature>
<dbReference type="InterPro" id="IPR036047">
    <property type="entry name" value="F-box-like_dom_sf"/>
</dbReference>
<feature type="compositionally biased region" description="Basic and acidic residues" evidence="2">
    <location>
        <begin position="866"/>
        <end position="875"/>
    </location>
</feature>
<name>A0A504X960_LEIDO</name>
<gene>
    <name evidence="3" type="ORF">CGC21_6005</name>
</gene>
<dbReference type="Proteomes" id="UP000318447">
    <property type="component" value="Unassembled WGS sequence"/>
</dbReference>
<feature type="region of interest" description="Disordered" evidence="2">
    <location>
        <begin position="1"/>
        <end position="293"/>
    </location>
</feature>
<feature type="region of interest" description="Disordered" evidence="2">
    <location>
        <begin position="510"/>
        <end position="589"/>
    </location>
</feature>
<keyword evidence="1" id="KW-0175">Coiled coil</keyword>
<feature type="region of interest" description="Disordered" evidence="2">
    <location>
        <begin position="767"/>
        <end position="810"/>
    </location>
</feature>
<dbReference type="VEuPathDB" id="TriTrypDB:LdCL_350014100"/>
<organism evidence="3 4">
    <name type="scientific">Leishmania donovani</name>
    <dbReference type="NCBI Taxonomy" id="5661"/>
    <lineage>
        <taxon>Eukaryota</taxon>
        <taxon>Discoba</taxon>
        <taxon>Euglenozoa</taxon>
        <taxon>Kinetoplastea</taxon>
        <taxon>Metakinetoplastina</taxon>
        <taxon>Trypanosomatida</taxon>
        <taxon>Trypanosomatidae</taxon>
        <taxon>Leishmaniinae</taxon>
        <taxon>Leishmania</taxon>
    </lineage>
</organism>
<dbReference type="SUPFAM" id="SSF81383">
    <property type="entry name" value="F-box domain"/>
    <property type="match status" value="1"/>
</dbReference>
<feature type="compositionally biased region" description="Basic residues" evidence="2">
    <location>
        <begin position="161"/>
        <end position="174"/>
    </location>
</feature>
<feature type="coiled-coil region" evidence="1">
    <location>
        <begin position="392"/>
        <end position="419"/>
    </location>
</feature>
<feature type="compositionally biased region" description="Basic and acidic residues" evidence="2">
    <location>
        <begin position="842"/>
        <end position="852"/>
    </location>
</feature>
<protein>
    <recommendedName>
        <fullName evidence="5">F-box domain-containing protein</fullName>
    </recommendedName>
</protein>
<evidence type="ECO:0000256" key="2">
    <source>
        <dbReference type="SAM" id="MobiDB-lite"/>
    </source>
</evidence>
<evidence type="ECO:0000313" key="3">
    <source>
        <dbReference type="EMBL" id="TPP44368.1"/>
    </source>
</evidence>
<comment type="caution">
    <text evidence="3">The sequence shown here is derived from an EMBL/GenBank/DDBJ whole genome shotgun (WGS) entry which is preliminary data.</text>
</comment>
<feature type="region of interest" description="Disordered" evidence="2">
    <location>
        <begin position="1991"/>
        <end position="2015"/>
    </location>
</feature>